<dbReference type="EMBL" id="JALJOR010000003">
    <property type="protein sequence ID" value="KAK9820485.1"/>
    <property type="molecule type" value="Genomic_DNA"/>
</dbReference>
<dbReference type="PANTHER" id="PTHR34826:SF2">
    <property type="entry name" value="UPF0590 PROTEIN C409.17C"/>
    <property type="match status" value="1"/>
</dbReference>
<feature type="domain" description="Domain of unknown function at the cortex 1" evidence="1">
    <location>
        <begin position="37"/>
        <end position="214"/>
    </location>
</feature>
<keyword evidence="3" id="KW-1185">Reference proteome</keyword>
<name>A0AAW1QGB8_9CHLO</name>
<dbReference type="PANTHER" id="PTHR34826">
    <property type="entry name" value="UPF0590 PROTEIN C409.17C"/>
    <property type="match status" value="1"/>
</dbReference>
<proteinExistence type="predicted"/>
<dbReference type="AlphaFoldDB" id="A0AAW1QGB8"/>
<evidence type="ECO:0000313" key="3">
    <source>
        <dbReference type="Proteomes" id="UP001489004"/>
    </source>
</evidence>
<dbReference type="Proteomes" id="UP001489004">
    <property type="component" value="Unassembled WGS sequence"/>
</dbReference>
<evidence type="ECO:0000313" key="2">
    <source>
        <dbReference type="EMBL" id="KAK9820485.1"/>
    </source>
</evidence>
<dbReference type="InterPro" id="IPR013897">
    <property type="entry name" value="Duc1"/>
</dbReference>
<comment type="caution">
    <text evidence="2">The sequence shown here is derived from an EMBL/GenBank/DDBJ whole genome shotgun (WGS) entry which is preliminary data.</text>
</comment>
<evidence type="ECO:0000259" key="1">
    <source>
        <dbReference type="Pfam" id="PF08588"/>
    </source>
</evidence>
<accession>A0AAW1QGB8</accession>
<organism evidence="2 3">
    <name type="scientific">[Myrmecia] bisecta</name>
    <dbReference type="NCBI Taxonomy" id="41462"/>
    <lineage>
        <taxon>Eukaryota</taxon>
        <taxon>Viridiplantae</taxon>
        <taxon>Chlorophyta</taxon>
        <taxon>core chlorophytes</taxon>
        <taxon>Trebouxiophyceae</taxon>
        <taxon>Trebouxiales</taxon>
        <taxon>Trebouxiaceae</taxon>
        <taxon>Myrmecia</taxon>
    </lineage>
</organism>
<sequence>MTLAAPGEASLPSKKAFGLDPVLLQYVPATQEGLPGTSPKQVPINGGSGTIFETDLFKGRVAFRMTGLKSSPAQLFPGKQRKTHLVVQGKFKQALPFDDVLTGQQFDHPLANLPAPWLLSGLIAVARKINPSLTIGNLAAPCILAPIVTAAQCIHVAREGQQPAIDSTPVEDMSLLGCREFTSSKGHPLTFDQRKLLFGDASRRRAHTFDAEHVRPRKLLPVCSFEYKWWEQV</sequence>
<dbReference type="Pfam" id="PF08588">
    <property type="entry name" value="Duc1"/>
    <property type="match status" value="1"/>
</dbReference>
<gene>
    <name evidence="2" type="ORF">WJX72_010798</name>
</gene>
<reference evidence="2 3" key="1">
    <citation type="journal article" date="2024" name="Nat. Commun.">
        <title>Phylogenomics reveals the evolutionary origins of lichenization in chlorophyte algae.</title>
        <authorList>
            <person name="Puginier C."/>
            <person name="Libourel C."/>
            <person name="Otte J."/>
            <person name="Skaloud P."/>
            <person name="Haon M."/>
            <person name="Grisel S."/>
            <person name="Petersen M."/>
            <person name="Berrin J.G."/>
            <person name="Delaux P.M."/>
            <person name="Dal Grande F."/>
            <person name="Keller J."/>
        </authorList>
    </citation>
    <scope>NUCLEOTIDE SEQUENCE [LARGE SCALE GENOMIC DNA]</scope>
    <source>
        <strain evidence="2 3">SAG 2043</strain>
    </source>
</reference>
<protein>
    <recommendedName>
        <fullName evidence="1">Domain of unknown function at the cortex 1 domain-containing protein</fullName>
    </recommendedName>
</protein>